<gene>
    <name evidence="1" type="ORF">DXB87_10340</name>
</gene>
<dbReference type="AlphaFoldDB" id="A0A3E4Z7Y8"/>
<proteinExistence type="predicted"/>
<accession>A0A3E4Z7Y8</accession>
<dbReference type="RefSeq" id="WP_117702084.1">
    <property type="nucleotide sequence ID" value="NZ_QSTW01000013.1"/>
</dbReference>
<dbReference type="Proteomes" id="UP000260814">
    <property type="component" value="Unassembled WGS sequence"/>
</dbReference>
<name>A0A3E4Z7Y8_9BACT</name>
<protein>
    <submittedName>
        <fullName evidence="1">Uncharacterized protein</fullName>
    </submittedName>
</protein>
<dbReference type="EMBL" id="QSTW01000013">
    <property type="protein sequence ID" value="RGM90290.1"/>
    <property type="molecule type" value="Genomic_DNA"/>
</dbReference>
<evidence type="ECO:0000313" key="1">
    <source>
        <dbReference type="EMBL" id="RGM90290.1"/>
    </source>
</evidence>
<sequence>MGNQKSGLLVVVFDNDGEGGISEWFEYSREQPDEVINLLKYMRKKYNAYWWGEYKMYRRSRNITLSQSGHVNADYEGKFRKIRPRK</sequence>
<reference evidence="1 2" key="1">
    <citation type="submission" date="2018-08" db="EMBL/GenBank/DDBJ databases">
        <title>A genome reference for cultivated species of the human gut microbiota.</title>
        <authorList>
            <person name="Zou Y."/>
            <person name="Xue W."/>
            <person name="Luo G."/>
        </authorList>
    </citation>
    <scope>NUCLEOTIDE SEQUENCE [LARGE SCALE GENOMIC DNA]</scope>
    <source>
        <strain evidence="1 2">OM06-2</strain>
    </source>
</reference>
<organism evidence="1 2">
    <name type="scientific">Phocaeicola plebeius</name>
    <dbReference type="NCBI Taxonomy" id="310297"/>
    <lineage>
        <taxon>Bacteria</taxon>
        <taxon>Pseudomonadati</taxon>
        <taxon>Bacteroidota</taxon>
        <taxon>Bacteroidia</taxon>
        <taxon>Bacteroidales</taxon>
        <taxon>Bacteroidaceae</taxon>
        <taxon>Phocaeicola</taxon>
    </lineage>
</organism>
<evidence type="ECO:0000313" key="2">
    <source>
        <dbReference type="Proteomes" id="UP000260814"/>
    </source>
</evidence>
<comment type="caution">
    <text evidence="1">The sequence shown here is derived from an EMBL/GenBank/DDBJ whole genome shotgun (WGS) entry which is preliminary data.</text>
</comment>